<evidence type="ECO:0000256" key="4">
    <source>
        <dbReference type="ARBA" id="ARBA00022692"/>
    </source>
</evidence>
<evidence type="ECO:0000256" key="6">
    <source>
        <dbReference type="ARBA" id="ARBA00023136"/>
    </source>
</evidence>
<dbReference type="KEGG" id="pmx:PERMA_0885"/>
<comment type="subcellular location">
    <subcellularLocation>
        <location evidence="1">Cell membrane</location>
        <topology evidence="1">Multi-pass membrane protein</topology>
    </subcellularLocation>
</comment>
<dbReference type="Gene3D" id="1.10.3430.10">
    <property type="entry name" value="Ammonium transporter AmtB like domains"/>
    <property type="match status" value="1"/>
</dbReference>
<feature type="transmembrane region" description="Helical" evidence="7">
    <location>
        <begin position="92"/>
        <end position="113"/>
    </location>
</feature>
<dbReference type="Pfam" id="PF03253">
    <property type="entry name" value="UT"/>
    <property type="match status" value="1"/>
</dbReference>
<dbReference type="STRING" id="123214.PERMA_0885"/>
<dbReference type="Proteomes" id="UP000001366">
    <property type="component" value="Chromosome"/>
</dbReference>
<name>C0QPS6_PERMH</name>
<reference evidence="9 10" key="1">
    <citation type="journal article" date="2009" name="J. Bacteriol.">
        <title>Complete and draft genome sequences of six members of the Aquificales.</title>
        <authorList>
            <person name="Reysenbach A.L."/>
            <person name="Hamamura N."/>
            <person name="Podar M."/>
            <person name="Griffiths E."/>
            <person name="Ferreira S."/>
            <person name="Hochstein R."/>
            <person name="Heidelberg J."/>
            <person name="Johnson J."/>
            <person name="Mead D."/>
            <person name="Pohorille A."/>
            <person name="Sarmiento M."/>
            <person name="Schweighofer K."/>
            <person name="Seshadri R."/>
            <person name="Voytek M.A."/>
        </authorList>
    </citation>
    <scope>NUCLEOTIDE SEQUENCE [LARGE SCALE GENOMIC DNA]</scope>
    <source>
        <strain evidence="10">DSM 14350 / EX-H1</strain>
    </source>
</reference>
<dbReference type="eggNOG" id="COG0739">
    <property type="taxonomic scope" value="Bacteria"/>
</dbReference>
<dbReference type="AlphaFoldDB" id="C0QPS6"/>
<keyword evidence="5 7" id="KW-1133">Transmembrane helix</keyword>
<feature type="transmembrane region" description="Helical" evidence="7">
    <location>
        <begin position="40"/>
        <end position="58"/>
    </location>
</feature>
<organism evidence="9 10">
    <name type="scientific">Persephonella marina (strain DSM 14350 / EX-H1)</name>
    <dbReference type="NCBI Taxonomy" id="123214"/>
    <lineage>
        <taxon>Bacteria</taxon>
        <taxon>Pseudomonadati</taxon>
        <taxon>Aquificota</taxon>
        <taxon>Aquificia</taxon>
        <taxon>Aquificales</taxon>
        <taxon>Hydrogenothermaceae</taxon>
        <taxon>Persephonella</taxon>
    </lineage>
</organism>
<dbReference type="EMBL" id="CP001230">
    <property type="protein sequence ID" value="ACO03238.1"/>
    <property type="molecule type" value="Genomic_DNA"/>
</dbReference>
<evidence type="ECO:0000256" key="7">
    <source>
        <dbReference type="SAM" id="Phobius"/>
    </source>
</evidence>
<dbReference type="InterPro" id="IPR004937">
    <property type="entry name" value="Urea_transporter"/>
</dbReference>
<proteinExistence type="inferred from homology"/>
<evidence type="ECO:0000256" key="3">
    <source>
        <dbReference type="ARBA" id="ARBA00022475"/>
    </source>
</evidence>
<dbReference type="eggNOG" id="COG4413">
    <property type="taxonomic scope" value="Bacteria"/>
</dbReference>
<feature type="transmembrane region" description="Helical" evidence="7">
    <location>
        <begin position="12"/>
        <end position="34"/>
    </location>
</feature>
<dbReference type="OrthoDB" id="9809488at2"/>
<feature type="transmembrane region" description="Helical" evidence="7">
    <location>
        <begin position="228"/>
        <end position="246"/>
    </location>
</feature>
<comment type="similarity">
    <text evidence="2">Belongs to the urea transporter family.</text>
</comment>
<sequence>MRVKIKEDIKAIFNSYSEIFFFENYLAGSVLFFLTFLNPNIGVAGIIALFSAYIFARFLKMEKEFLSSGFYTYNPLLVGLSIGYLFKITPLTVFFIAASGILTFVFSVMLFSLFSYYLRLPILSIPFVVISSTIYLAVSNYSNLFVSSLYPHINFSFLENYIPVWVSGYFKSLGTILFLPDILAGFIFSLVIFYISRILFFLSVIGYYSGTFASGILTGSLYQAFSDISHFNFILISMALGGIFLIPSIRSYFVALTGVITSTIVLSAIKTFWALYGIPAFTLPFNIITLTFIYVLGIVGFPFVARIIRKTPEETLDFYLTNLKRYKGSERTLHLPFSGRWTVYQGFNGRWTHKGGWRYAYDFVITDEEGKTYRNEGLELEDYYAFRKPVLSPVRGRVVKVINDLPDNPIGQVDRENSWGNLVIIHDPRGFYVEISHLSYRSVKVKEGDWVEVGSYIGLCGNSGYSPQPHIHIQVQLSDSVGGYTVPFSFVNFISDGRFYSNDLPDEGSVVEPVFPDKTLELKFSFVLDNSFEYKVLKKGKEEERLKITVKMSPDGTFYFDSGKGKLYFGKYEGTFYFFRLDGDDEYLKLLFEALPKIPLFYRQGIRWEDHIPLKIVTGKLKNSVILFISSFKHDFADVKYTGEFLDIRKIKGSVRSSILNMRKDFYVELDEFLGIKSVRTDDIELELVKTEYK</sequence>
<dbReference type="GO" id="GO:0015204">
    <property type="term" value="F:urea transmembrane transporter activity"/>
    <property type="evidence" value="ECO:0007669"/>
    <property type="project" value="InterPro"/>
</dbReference>
<dbReference type="GO" id="GO:0005886">
    <property type="term" value="C:plasma membrane"/>
    <property type="evidence" value="ECO:0007669"/>
    <property type="project" value="UniProtKB-SubCell"/>
</dbReference>
<dbReference type="Gene3D" id="2.70.70.10">
    <property type="entry name" value="Glucose Permease (Domain IIA)"/>
    <property type="match status" value="1"/>
</dbReference>
<dbReference type="RefSeq" id="WP_012675477.1">
    <property type="nucleotide sequence ID" value="NC_012440.1"/>
</dbReference>
<feature type="domain" description="M23ase beta-sheet core" evidence="8">
    <location>
        <begin position="388"/>
        <end position="476"/>
    </location>
</feature>
<evidence type="ECO:0000256" key="5">
    <source>
        <dbReference type="ARBA" id="ARBA00022989"/>
    </source>
</evidence>
<keyword evidence="3" id="KW-1003">Cell membrane</keyword>
<keyword evidence="4 7" id="KW-0812">Transmembrane</keyword>
<dbReference type="PANTHER" id="PTHR10464">
    <property type="entry name" value="UREA TRANSPORTER"/>
    <property type="match status" value="1"/>
</dbReference>
<dbReference type="InterPro" id="IPR011055">
    <property type="entry name" value="Dup_hybrid_motif"/>
</dbReference>
<dbReference type="PaxDb" id="123214-PERMA_0885"/>
<dbReference type="InterPro" id="IPR016047">
    <property type="entry name" value="M23ase_b-sheet_dom"/>
</dbReference>
<dbReference type="PANTHER" id="PTHR10464:SF4">
    <property type="entry name" value="UREA TRANSPORTER"/>
    <property type="match status" value="1"/>
</dbReference>
<evidence type="ECO:0000313" key="10">
    <source>
        <dbReference type="Proteomes" id="UP000001366"/>
    </source>
</evidence>
<feature type="transmembrane region" description="Helical" evidence="7">
    <location>
        <begin position="70"/>
        <end position="86"/>
    </location>
</feature>
<feature type="transmembrane region" description="Helical" evidence="7">
    <location>
        <begin position="120"/>
        <end position="141"/>
    </location>
</feature>
<accession>C0QPS6</accession>
<keyword evidence="10" id="KW-1185">Reference proteome</keyword>
<evidence type="ECO:0000259" key="8">
    <source>
        <dbReference type="Pfam" id="PF01551"/>
    </source>
</evidence>
<evidence type="ECO:0000313" key="9">
    <source>
        <dbReference type="EMBL" id="ACO03238.1"/>
    </source>
</evidence>
<gene>
    <name evidence="9" type="ordered locus">PERMA_0885</name>
</gene>
<dbReference type="Pfam" id="PF01551">
    <property type="entry name" value="Peptidase_M23"/>
    <property type="match status" value="1"/>
</dbReference>
<dbReference type="SUPFAM" id="SSF51261">
    <property type="entry name" value="Duplicated hybrid motif"/>
    <property type="match status" value="1"/>
</dbReference>
<protein>
    <submittedName>
        <fullName evidence="9">Putative urea transporter</fullName>
    </submittedName>
</protein>
<dbReference type="InterPro" id="IPR029020">
    <property type="entry name" value="Ammonium/urea_transptr"/>
</dbReference>
<evidence type="ECO:0000256" key="2">
    <source>
        <dbReference type="ARBA" id="ARBA00005914"/>
    </source>
</evidence>
<dbReference type="HOGENOM" id="CLU_408163_0_0_0"/>
<keyword evidence="6 7" id="KW-0472">Membrane</keyword>
<evidence type="ECO:0000256" key="1">
    <source>
        <dbReference type="ARBA" id="ARBA00004651"/>
    </source>
</evidence>
<dbReference type="CDD" id="cd12797">
    <property type="entry name" value="M23_peptidase"/>
    <property type="match status" value="1"/>
</dbReference>